<keyword evidence="1" id="KW-1133">Transmembrane helix</keyword>
<evidence type="ECO:0000313" key="3">
    <source>
        <dbReference type="EMBL" id="TYS62068.1"/>
    </source>
</evidence>
<evidence type="ECO:0000313" key="2">
    <source>
        <dbReference type="EMBL" id="TYS51061.1"/>
    </source>
</evidence>
<dbReference type="EMBL" id="VTER01000002">
    <property type="protein sequence ID" value="TYS51061.1"/>
    <property type="molecule type" value="Genomic_DNA"/>
</dbReference>
<keyword evidence="1" id="KW-0812">Transmembrane</keyword>
<reference evidence="4 5" key="1">
    <citation type="submission" date="2019-08" db="EMBL/GenBank/DDBJ databases">
        <title>Bacillus genomes from the desert of Cuatro Cienegas, Coahuila.</title>
        <authorList>
            <person name="Olmedo-Alvarez G."/>
        </authorList>
    </citation>
    <scope>NUCLEOTIDE SEQUENCE [LARGE SCALE GENOMIC DNA]</scope>
    <source>
        <strain evidence="3 5">CH37_1T</strain>
        <strain evidence="2 4">CH446_14T</strain>
    </source>
</reference>
<organism evidence="3 5">
    <name type="scientific">Bacillus infantis</name>
    <dbReference type="NCBI Taxonomy" id="324767"/>
    <lineage>
        <taxon>Bacteria</taxon>
        <taxon>Bacillati</taxon>
        <taxon>Bacillota</taxon>
        <taxon>Bacilli</taxon>
        <taxon>Bacillales</taxon>
        <taxon>Bacillaceae</taxon>
        <taxon>Bacillus</taxon>
    </lineage>
</organism>
<evidence type="ECO:0000313" key="4">
    <source>
        <dbReference type="Proteomes" id="UP000322139"/>
    </source>
</evidence>
<dbReference type="PANTHER" id="PTHR39174:SF1">
    <property type="entry name" value="INNER MEMBRANE PROTEIN"/>
    <property type="match status" value="1"/>
</dbReference>
<keyword evidence="1" id="KW-0472">Membrane</keyword>
<evidence type="ECO:0000256" key="1">
    <source>
        <dbReference type="SAM" id="Phobius"/>
    </source>
</evidence>
<dbReference type="Proteomes" id="UP000322139">
    <property type="component" value="Unassembled WGS sequence"/>
</dbReference>
<dbReference type="InterPro" id="IPR010398">
    <property type="entry name" value="DUF997"/>
</dbReference>
<dbReference type="Pfam" id="PF06196">
    <property type="entry name" value="DUF997"/>
    <property type="match status" value="1"/>
</dbReference>
<dbReference type="GeneID" id="97347947"/>
<dbReference type="RefSeq" id="WP_094769790.1">
    <property type="nucleotide sequence ID" value="NZ_CP160000.1"/>
</dbReference>
<dbReference type="PANTHER" id="PTHR39174">
    <property type="entry name" value="INNER MEMBRANE PROTEIN-RELATED"/>
    <property type="match status" value="1"/>
</dbReference>
<sequence>MDNKAGGKDPRFKVAKREAWIGIGLVLFNFLWWFGFAYGMGSGPVEEYTYIMGLPAWFFYSCVAGFAVVFVLVWAAVKFLFKEVPFDDSEEGGKAE</sequence>
<dbReference type="AlphaFoldDB" id="A0A5D4SIY6"/>
<name>A0A5D4SIY6_9BACI</name>
<dbReference type="EMBL" id="VTES01000005">
    <property type="protein sequence ID" value="TYS62068.1"/>
    <property type="molecule type" value="Genomic_DNA"/>
</dbReference>
<comment type="caution">
    <text evidence="3">The sequence shown here is derived from an EMBL/GenBank/DDBJ whole genome shotgun (WGS) entry which is preliminary data.</text>
</comment>
<protein>
    <submittedName>
        <fullName evidence="3">DUF997 family protein</fullName>
    </submittedName>
</protein>
<feature type="transmembrane region" description="Helical" evidence="1">
    <location>
        <begin position="58"/>
        <end position="81"/>
    </location>
</feature>
<accession>A0A5D4SIY6</accession>
<evidence type="ECO:0000313" key="5">
    <source>
        <dbReference type="Proteomes" id="UP000323732"/>
    </source>
</evidence>
<proteinExistence type="predicted"/>
<feature type="transmembrane region" description="Helical" evidence="1">
    <location>
        <begin position="20"/>
        <end position="38"/>
    </location>
</feature>
<dbReference type="Proteomes" id="UP000323732">
    <property type="component" value="Unassembled WGS sequence"/>
</dbReference>
<gene>
    <name evidence="3" type="ORF">FZD47_18480</name>
    <name evidence="2" type="ORF">FZD51_03180</name>
</gene>